<name>A0ABN8YQY1_RANTA</name>
<evidence type="ECO:0000313" key="1">
    <source>
        <dbReference type="EMBL" id="CAI9163041.1"/>
    </source>
</evidence>
<proteinExistence type="predicted"/>
<keyword evidence="2" id="KW-1185">Reference proteome</keyword>
<protein>
    <submittedName>
        <fullName evidence="1">Uncharacterized protein</fullName>
    </submittedName>
</protein>
<sequence>MRSMVFLGTWLEEEKALPDFPRNERCSHEERKPLTRSRLQVHHKMATADDKDTHKAWAGDGGLSPGPALIGSVLLGKSPTASVICETVTGWLLQPLHVAMKREKPDQRQFLPGEVWVRVADAHVLSRTQGTGLFWSSRSRFCDSHAFT</sequence>
<dbReference type="Proteomes" id="UP001176941">
    <property type="component" value="Chromosome 21"/>
</dbReference>
<organism evidence="1 2">
    <name type="scientific">Rangifer tarandus platyrhynchus</name>
    <name type="common">Svalbard reindeer</name>
    <dbReference type="NCBI Taxonomy" id="3082113"/>
    <lineage>
        <taxon>Eukaryota</taxon>
        <taxon>Metazoa</taxon>
        <taxon>Chordata</taxon>
        <taxon>Craniata</taxon>
        <taxon>Vertebrata</taxon>
        <taxon>Euteleostomi</taxon>
        <taxon>Mammalia</taxon>
        <taxon>Eutheria</taxon>
        <taxon>Laurasiatheria</taxon>
        <taxon>Artiodactyla</taxon>
        <taxon>Ruminantia</taxon>
        <taxon>Pecora</taxon>
        <taxon>Cervidae</taxon>
        <taxon>Odocoileinae</taxon>
        <taxon>Rangifer</taxon>
    </lineage>
</organism>
<accession>A0ABN8YQY1</accession>
<reference evidence="1" key="1">
    <citation type="submission" date="2023-04" db="EMBL/GenBank/DDBJ databases">
        <authorList>
            <consortium name="ELIXIR-Norway"/>
        </authorList>
    </citation>
    <scope>NUCLEOTIDE SEQUENCE [LARGE SCALE GENOMIC DNA]</scope>
</reference>
<evidence type="ECO:0000313" key="2">
    <source>
        <dbReference type="Proteomes" id="UP001176941"/>
    </source>
</evidence>
<gene>
    <name evidence="1" type="ORF">MRATA1EN1_LOCUS12003</name>
</gene>
<dbReference type="EMBL" id="OX459957">
    <property type="protein sequence ID" value="CAI9163041.1"/>
    <property type="molecule type" value="Genomic_DNA"/>
</dbReference>